<evidence type="ECO:0000313" key="1">
    <source>
        <dbReference type="EMBL" id="TCN46675.1"/>
    </source>
</evidence>
<sequence length="70" mass="7467">MKTKNPATGIRGEARNIQHLGGADVSNLTENTLKTQSEMLAAHSVMRRFGVSYFHALTVCQLHGLGGTAA</sequence>
<protein>
    <submittedName>
        <fullName evidence="1">Uncharacterized protein</fullName>
    </submittedName>
</protein>
<dbReference type="EMBL" id="SLVX01000004">
    <property type="protein sequence ID" value="TCN46675.1"/>
    <property type="molecule type" value="Genomic_DNA"/>
</dbReference>
<dbReference type="RefSeq" id="WP_133033981.1">
    <property type="nucleotide sequence ID" value="NZ_BAABEI010000012.1"/>
</dbReference>
<keyword evidence="2" id="KW-1185">Reference proteome</keyword>
<evidence type="ECO:0000313" key="2">
    <source>
        <dbReference type="Proteomes" id="UP000295351"/>
    </source>
</evidence>
<proteinExistence type="predicted"/>
<accession>A0A4R2CZS0</accession>
<gene>
    <name evidence="1" type="ORF">EV665_104353</name>
</gene>
<comment type="caution">
    <text evidence="1">The sequence shown here is derived from an EMBL/GenBank/DDBJ whole genome shotgun (WGS) entry which is preliminary data.</text>
</comment>
<dbReference type="Proteomes" id="UP000295351">
    <property type="component" value="Unassembled WGS sequence"/>
</dbReference>
<organism evidence="1 2">
    <name type="scientific">Shinella granuli</name>
    <dbReference type="NCBI Taxonomy" id="323621"/>
    <lineage>
        <taxon>Bacteria</taxon>
        <taxon>Pseudomonadati</taxon>
        <taxon>Pseudomonadota</taxon>
        <taxon>Alphaproteobacteria</taxon>
        <taxon>Hyphomicrobiales</taxon>
        <taxon>Rhizobiaceae</taxon>
        <taxon>Shinella</taxon>
    </lineage>
</organism>
<dbReference type="AlphaFoldDB" id="A0A4R2CZS0"/>
<reference evidence="1 2" key="1">
    <citation type="submission" date="2019-03" db="EMBL/GenBank/DDBJ databases">
        <title>Genomic Encyclopedia of Type Strains, Phase IV (KMG-IV): sequencing the most valuable type-strain genomes for metagenomic binning, comparative biology and taxonomic classification.</title>
        <authorList>
            <person name="Goeker M."/>
        </authorList>
    </citation>
    <scope>NUCLEOTIDE SEQUENCE [LARGE SCALE GENOMIC DNA]</scope>
    <source>
        <strain evidence="1 2">DSM 18401</strain>
    </source>
</reference>
<name>A0A4R2CZS0_SHIGR</name>